<evidence type="ECO:0000313" key="3">
    <source>
        <dbReference type="Proteomes" id="UP001597480"/>
    </source>
</evidence>
<reference evidence="3" key="1">
    <citation type="journal article" date="2019" name="Int. J. Syst. Evol. Microbiol.">
        <title>The Global Catalogue of Microorganisms (GCM) 10K type strain sequencing project: providing services to taxonomists for standard genome sequencing and annotation.</title>
        <authorList>
            <consortium name="The Broad Institute Genomics Platform"/>
            <consortium name="The Broad Institute Genome Sequencing Center for Infectious Disease"/>
            <person name="Wu L."/>
            <person name="Ma J."/>
        </authorList>
    </citation>
    <scope>NUCLEOTIDE SEQUENCE [LARGE SCALE GENOMIC DNA]</scope>
    <source>
        <strain evidence="3">KCTC 42107</strain>
    </source>
</reference>
<dbReference type="SUPFAM" id="SSF54001">
    <property type="entry name" value="Cysteine proteinases"/>
    <property type="match status" value="1"/>
</dbReference>
<keyword evidence="1" id="KW-1133">Transmembrane helix</keyword>
<dbReference type="EMBL" id="JBHUMD010000001">
    <property type="protein sequence ID" value="MFD2600479.1"/>
    <property type="molecule type" value="Genomic_DNA"/>
</dbReference>
<dbReference type="RefSeq" id="WP_379819188.1">
    <property type="nucleotide sequence ID" value="NZ_JBHUMD010000001.1"/>
</dbReference>
<dbReference type="InterPro" id="IPR038765">
    <property type="entry name" value="Papain-like_cys_pep_sf"/>
</dbReference>
<name>A0ABW5NQX3_9FLAO</name>
<feature type="transmembrane region" description="Helical" evidence="1">
    <location>
        <begin position="6"/>
        <end position="25"/>
    </location>
</feature>
<sequence>MKKFLFGLIMFFLLILISYKIFFYLDARSEKRQFALHLNKARLTKEQFLTIHEGDFILRRGFGYFSDIIAERLNNGSYDVTHAGIVVKRENKLYVIHSLSSDVSSIDGMQIQSLEHFLSYSMPDRIMVTSVKNSTPKIQQQIAQKAEFYLSKKIPFDHSGTFDNDSEFYCTELIWHILEKDLRHLKLPKESDSRKKIFMTMTSMYSPDYFDIKISTYK</sequence>
<dbReference type="InterPro" id="IPR024453">
    <property type="entry name" value="Peptidase_C92"/>
</dbReference>
<evidence type="ECO:0000313" key="2">
    <source>
        <dbReference type="EMBL" id="MFD2600479.1"/>
    </source>
</evidence>
<dbReference type="Gene3D" id="3.90.1720.10">
    <property type="entry name" value="endopeptidase domain like (from Nostoc punctiforme)"/>
    <property type="match status" value="1"/>
</dbReference>
<protein>
    <submittedName>
        <fullName evidence="2">YiiX/YebB-like N1pC/P60 family cysteine hydrolase</fullName>
    </submittedName>
</protein>
<accession>A0ABW5NQX3</accession>
<dbReference type="Proteomes" id="UP001597480">
    <property type="component" value="Unassembled WGS sequence"/>
</dbReference>
<proteinExistence type="predicted"/>
<evidence type="ECO:0000256" key="1">
    <source>
        <dbReference type="SAM" id="Phobius"/>
    </source>
</evidence>
<dbReference type="Pfam" id="PF05708">
    <property type="entry name" value="Peptidase_C92"/>
    <property type="match status" value="1"/>
</dbReference>
<keyword evidence="1" id="KW-0812">Transmembrane</keyword>
<comment type="caution">
    <text evidence="2">The sequence shown here is derived from an EMBL/GenBank/DDBJ whole genome shotgun (WGS) entry which is preliminary data.</text>
</comment>
<gene>
    <name evidence="2" type="ORF">ACFSR3_00295</name>
</gene>
<keyword evidence="1" id="KW-0472">Membrane</keyword>
<keyword evidence="3" id="KW-1185">Reference proteome</keyword>
<organism evidence="2 3">
    <name type="scientific">Flavobacterium suzhouense</name>
    <dbReference type="NCBI Taxonomy" id="1529638"/>
    <lineage>
        <taxon>Bacteria</taxon>
        <taxon>Pseudomonadati</taxon>
        <taxon>Bacteroidota</taxon>
        <taxon>Flavobacteriia</taxon>
        <taxon>Flavobacteriales</taxon>
        <taxon>Flavobacteriaceae</taxon>
        <taxon>Flavobacterium</taxon>
    </lineage>
</organism>